<dbReference type="InterPro" id="IPR043129">
    <property type="entry name" value="ATPase_NBD"/>
</dbReference>
<comment type="cofactor">
    <cofactor evidence="1">
        <name>Mg(2+)</name>
        <dbReference type="ChEBI" id="CHEBI:18420"/>
    </cofactor>
</comment>
<dbReference type="InterPro" id="IPR051804">
    <property type="entry name" value="Carb_Metab_Reg_Kinase/Isom"/>
</dbReference>
<dbReference type="InterPro" id="IPR000600">
    <property type="entry name" value="ROK"/>
</dbReference>
<gene>
    <name evidence="7" type="ORF">BU14_0484s0009</name>
</gene>
<accession>A0A1X6NTP7</accession>
<dbReference type="EMBL" id="KV919094">
    <property type="protein sequence ID" value="OSX71982.1"/>
    <property type="molecule type" value="Genomic_DNA"/>
</dbReference>
<keyword evidence="4" id="KW-0460">Magnesium</keyword>
<evidence type="ECO:0000256" key="5">
    <source>
        <dbReference type="ARBA" id="ARBA00038887"/>
    </source>
</evidence>
<evidence type="ECO:0000313" key="8">
    <source>
        <dbReference type="Proteomes" id="UP000218209"/>
    </source>
</evidence>
<dbReference type="InterPro" id="IPR049874">
    <property type="entry name" value="ROK_cs"/>
</dbReference>
<keyword evidence="8" id="KW-1185">Reference proteome</keyword>
<name>A0A1X6NTP7_PORUM</name>
<dbReference type="EC" id="2.7.1.4" evidence="5"/>
<reference evidence="7 8" key="1">
    <citation type="submission" date="2017-03" db="EMBL/GenBank/DDBJ databases">
        <title>WGS assembly of Porphyra umbilicalis.</title>
        <authorList>
            <person name="Brawley S.H."/>
            <person name="Blouin N.A."/>
            <person name="Ficko-Blean E."/>
            <person name="Wheeler G.L."/>
            <person name="Lohr M."/>
            <person name="Goodson H.V."/>
            <person name="Jenkins J.W."/>
            <person name="Blaby-Haas C.E."/>
            <person name="Helliwell K.E."/>
            <person name="Chan C."/>
            <person name="Marriage T."/>
            <person name="Bhattacharya D."/>
            <person name="Klein A.S."/>
            <person name="Badis Y."/>
            <person name="Brodie J."/>
            <person name="Cao Y."/>
            <person name="Collen J."/>
            <person name="Dittami S.M."/>
            <person name="Gachon C.M."/>
            <person name="Green B.R."/>
            <person name="Karpowicz S."/>
            <person name="Kim J.W."/>
            <person name="Kudahl U."/>
            <person name="Lin S."/>
            <person name="Michel G."/>
            <person name="Mittag M."/>
            <person name="Olson B.J."/>
            <person name="Pangilinan J."/>
            <person name="Peng Y."/>
            <person name="Qiu H."/>
            <person name="Shu S."/>
            <person name="Singer J.T."/>
            <person name="Smith A.G."/>
            <person name="Sprecher B.N."/>
            <person name="Wagner V."/>
            <person name="Wang W."/>
            <person name="Wang Z.-Y."/>
            <person name="Yan J."/>
            <person name="Yarish C."/>
            <person name="Zoeuner-Riek S."/>
            <person name="Zhuang Y."/>
            <person name="Zou Y."/>
            <person name="Lindquist E.A."/>
            <person name="Grimwood J."/>
            <person name="Barry K."/>
            <person name="Rokhsar D.S."/>
            <person name="Schmutz J."/>
            <person name="Stiller J.W."/>
            <person name="Grossman A.R."/>
            <person name="Prochnik S.E."/>
        </authorList>
    </citation>
    <scope>NUCLEOTIDE SEQUENCE [LARGE SCALE GENOMIC DNA]</scope>
    <source>
        <strain evidence="7">4086291</strain>
    </source>
</reference>
<dbReference type="GO" id="GO:0008865">
    <property type="term" value="F:fructokinase activity"/>
    <property type="evidence" value="ECO:0007669"/>
    <property type="project" value="UniProtKB-EC"/>
</dbReference>
<evidence type="ECO:0000256" key="2">
    <source>
        <dbReference type="ARBA" id="ARBA00022723"/>
    </source>
</evidence>
<keyword evidence="3" id="KW-0862">Zinc</keyword>
<dbReference type="GO" id="GO:0046872">
    <property type="term" value="F:metal ion binding"/>
    <property type="evidence" value="ECO:0007669"/>
    <property type="project" value="UniProtKB-KW"/>
</dbReference>
<protein>
    <recommendedName>
        <fullName evidence="5">fructokinase</fullName>
        <ecNumber evidence="5">2.7.1.4</ecNumber>
    </recommendedName>
</protein>
<evidence type="ECO:0000256" key="6">
    <source>
        <dbReference type="ARBA" id="ARBA00048451"/>
    </source>
</evidence>
<dbReference type="SUPFAM" id="SSF53067">
    <property type="entry name" value="Actin-like ATPase domain"/>
    <property type="match status" value="1"/>
</dbReference>
<evidence type="ECO:0000313" key="7">
    <source>
        <dbReference type="EMBL" id="OSX71982.1"/>
    </source>
</evidence>
<comment type="catalytic activity">
    <reaction evidence="6">
        <text>D-fructose + ATP = D-fructose 6-phosphate + ADP + H(+)</text>
        <dbReference type="Rhea" id="RHEA:16125"/>
        <dbReference type="ChEBI" id="CHEBI:15378"/>
        <dbReference type="ChEBI" id="CHEBI:30616"/>
        <dbReference type="ChEBI" id="CHEBI:37721"/>
        <dbReference type="ChEBI" id="CHEBI:61527"/>
        <dbReference type="ChEBI" id="CHEBI:456216"/>
        <dbReference type="EC" id="2.7.1.4"/>
    </reaction>
</comment>
<evidence type="ECO:0000256" key="1">
    <source>
        <dbReference type="ARBA" id="ARBA00001946"/>
    </source>
</evidence>
<sequence length="317" mass="31913">MARLSAPTAVVDRLDVPTRSPAETLPVLAVWIRARATAGGSTSGNLSAAAIARGGGGDDDDVDLPLRAIGVASFGPLGVDAASPVYGTILNTPKVAWRGVDVLAPFRGFGVPLGLDTDVNAPAMAELRYGGHGPATNIAYITVGTGIGVGAVVNGSPLHGLLHPEAGHIYAPPAPGDTYGGCLTTHPRGVESMACARALADRVGGPAMAVAKLADVPDDHAVWAVAAHYLGHLVLSLVYILSPHVVVLSGGVSQRAGLLEGVQSALVDANAGYLAVSALTEAGVGRYVVRSRFGNAAGVVGALEVGRRALDQEGGLL</sequence>
<evidence type="ECO:0000256" key="3">
    <source>
        <dbReference type="ARBA" id="ARBA00022833"/>
    </source>
</evidence>
<dbReference type="CDD" id="cd24067">
    <property type="entry name" value="ASKHA_NBD_ROK_BsFRK-like"/>
    <property type="match status" value="1"/>
</dbReference>
<dbReference type="PANTHER" id="PTHR42742">
    <property type="entry name" value="TRANSCRIPTIONAL REPRESSOR MPRA"/>
    <property type="match status" value="1"/>
</dbReference>
<dbReference type="PANTHER" id="PTHR42742:SF3">
    <property type="entry name" value="FRUCTOKINASE"/>
    <property type="match status" value="1"/>
</dbReference>
<dbReference type="PROSITE" id="PS01125">
    <property type="entry name" value="ROK"/>
    <property type="match status" value="1"/>
</dbReference>
<dbReference type="Gene3D" id="3.30.420.40">
    <property type="match status" value="2"/>
</dbReference>
<evidence type="ECO:0000256" key="4">
    <source>
        <dbReference type="ARBA" id="ARBA00022842"/>
    </source>
</evidence>
<keyword evidence="2" id="KW-0479">Metal-binding</keyword>
<dbReference type="OrthoDB" id="10260668at2759"/>
<dbReference type="Proteomes" id="UP000218209">
    <property type="component" value="Unassembled WGS sequence"/>
</dbReference>
<dbReference type="AlphaFoldDB" id="A0A1X6NTP7"/>
<dbReference type="Pfam" id="PF00480">
    <property type="entry name" value="ROK"/>
    <property type="match status" value="1"/>
</dbReference>
<organism evidence="7 8">
    <name type="scientific">Porphyra umbilicalis</name>
    <name type="common">Purple laver</name>
    <name type="synonym">Red alga</name>
    <dbReference type="NCBI Taxonomy" id="2786"/>
    <lineage>
        <taxon>Eukaryota</taxon>
        <taxon>Rhodophyta</taxon>
        <taxon>Bangiophyceae</taxon>
        <taxon>Bangiales</taxon>
        <taxon>Bangiaceae</taxon>
        <taxon>Porphyra</taxon>
    </lineage>
</organism>
<proteinExistence type="predicted"/>